<gene>
    <name evidence="20" type="primary">LOC105903293</name>
</gene>
<dbReference type="EC" id="1.14.14.14" evidence="10"/>
<keyword evidence="7 16" id="KW-0503">Monooxygenase</keyword>
<dbReference type="AlphaFoldDB" id="A0A6P3W1H7"/>
<evidence type="ECO:0000256" key="2">
    <source>
        <dbReference type="ARBA" id="ARBA00010617"/>
    </source>
</evidence>
<dbReference type="OrthoDB" id="1470350at2759"/>
<keyword evidence="3 15" id="KW-0349">Heme</keyword>
<comment type="cofactor">
    <cofactor evidence="15">
        <name>heme</name>
        <dbReference type="ChEBI" id="CHEBI:30413"/>
    </cofactor>
</comment>
<keyword evidence="4 15" id="KW-0479">Metal-binding</keyword>
<dbReference type="GO" id="GO:0005789">
    <property type="term" value="C:endoplasmic reticulum membrane"/>
    <property type="evidence" value="ECO:0007669"/>
    <property type="project" value="UniProtKB-SubCell"/>
</dbReference>
<evidence type="ECO:0000256" key="6">
    <source>
        <dbReference type="ARBA" id="ARBA00023004"/>
    </source>
</evidence>
<keyword evidence="18" id="KW-1133">Transmembrane helix</keyword>
<feature type="binding site" description="axial binding residue" evidence="15">
    <location>
        <position position="473"/>
    </location>
    <ligand>
        <name>heme</name>
        <dbReference type="ChEBI" id="CHEBI:30413"/>
    </ligand>
    <ligandPart>
        <name>Fe</name>
        <dbReference type="ChEBI" id="CHEBI:18248"/>
    </ligandPart>
</feature>
<comment type="subcellular location">
    <subcellularLocation>
        <location evidence="1">Endoplasmic reticulum membrane</location>
    </subcellularLocation>
</comment>
<dbReference type="InterPro" id="IPR017972">
    <property type="entry name" value="Cyt_P450_CS"/>
</dbReference>
<organism evidence="19 20">
    <name type="scientific">Clupea harengus</name>
    <name type="common">Atlantic herring</name>
    <dbReference type="NCBI Taxonomy" id="7950"/>
    <lineage>
        <taxon>Eukaryota</taxon>
        <taxon>Metazoa</taxon>
        <taxon>Chordata</taxon>
        <taxon>Craniata</taxon>
        <taxon>Vertebrata</taxon>
        <taxon>Euteleostomi</taxon>
        <taxon>Actinopterygii</taxon>
        <taxon>Neopterygii</taxon>
        <taxon>Teleostei</taxon>
        <taxon>Clupei</taxon>
        <taxon>Clupeiformes</taxon>
        <taxon>Clupeoidei</taxon>
        <taxon>Clupeidae</taxon>
        <taxon>Clupea</taxon>
    </lineage>
</organism>
<evidence type="ECO:0000256" key="9">
    <source>
        <dbReference type="ARBA" id="ARBA00037202"/>
    </source>
</evidence>
<accession>A0A6P3W1H7</accession>
<dbReference type="InterPro" id="IPR001128">
    <property type="entry name" value="Cyt_P450"/>
</dbReference>
<evidence type="ECO:0000256" key="1">
    <source>
        <dbReference type="ARBA" id="ARBA00004586"/>
    </source>
</evidence>
<comment type="function">
    <text evidence="9">Catalyzes the formation of aromatic C18 estrogens from C19 androgens.</text>
</comment>
<dbReference type="FunFam" id="1.10.630.10:FF:000005">
    <property type="entry name" value="cytochrome P450 4F22 isoform X2"/>
    <property type="match status" value="1"/>
</dbReference>
<evidence type="ECO:0000256" key="12">
    <source>
        <dbReference type="ARBA" id="ARBA00043174"/>
    </source>
</evidence>
<name>A0A6P3W1H7_CLUHA</name>
<dbReference type="Pfam" id="PF00067">
    <property type="entry name" value="p450"/>
    <property type="match status" value="1"/>
</dbReference>
<keyword evidence="6 15" id="KW-0408">Iron</keyword>
<evidence type="ECO:0000256" key="8">
    <source>
        <dbReference type="ARBA" id="ARBA00023136"/>
    </source>
</evidence>
<dbReference type="Gene3D" id="1.10.630.10">
    <property type="entry name" value="Cytochrome P450"/>
    <property type="match status" value="1"/>
</dbReference>
<evidence type="ECO:0000313" key="19">
    <source>
        <dbReference type="Proteomes" id="UP000515152"/>
    </source>
</evidence>
<feature type="transmembrane region" description="Helical" evidence="18">
    <location>
        <begin position="12"/>
        <end position="39"/>
    </location>
</feature>
<dbReference type="Proteomes" id="UP000515152">
    <property type="component" value="Chromosome 23"/>
</dbReference>
<evidence type="ECO:0000256" key="3">
    <source>
        <dbReference type="ARBA" id="ARBA00022617"/>
    </source>
</evidence>
<dbReference type="InterPro" id="IPR050196">
    <property type="entry name" value="Cytochrome_P450_Monoox"/>
</dbReference>
<dbReference type="SUPFAM" id="SSF48264">
    <property type="entry name" value="Cytochrome P450"/>
    <property type="match status" value="1"/>
</dbReference>
<comment type="similarity">
    <text evidence="2 16">Belongs to the cytochrome P450 family.</text>
</comment>
<proteinExistence type="inferred from homology"/>
<evidence type="ECO:0000256" key="10">
    <source>
        <dbReference type="ARBA" id="ARBA00038885"/>
    </source>
</evidence>
<evidence type="ECO:0000256" key="17">
    <source>
        <dbReference type="SAM" id="MobiDB-lite"/>
    </source>
</evidence>
<dbReference type="PANTHER" id="PTHR24291">
    <property type="entry name" value="CYTOCHROME P450 FAMILY 4"/>
    <property type="match status" value="1"/>
</dbReference>
<keyword evidence="18" id="KW-0812">Transmembrane</keyword>
<keyword evidence="16" id="KW-0560">Oxidoreductase</keyword>
<dbReference type="GeneID" id="105903293"/>
<sequence length="542" mass="61605">MPVVAGGMFVHLFSLLASGCSLWGVLQLTGLALVLLLSVKIVVVSRRRNRLSCFALPPMRNWFLGHMGIMKSSEEGLKAVDELVRTYRHSCAWFLGPFYNLVRVFHPDYIKPLLLASASITIKDELFYGLMRPWLGQGLLLSNGEQWSRHRRLLTPAFHFDILKIYVVIFNQSSNIMHAKWRRLVAEGQNCLDMFEQLSLMTLDSLLKCTFSYDSQCQEKSSEYISAIYELGILVQKRQRYLPHHWDCLYWRSPEGKRFRRACDVVHGFTASIVQRRRAELDQQGAPEIQAEEKPGRKKVTDFIDVLLLSKDEDGNGLTDEEIKAQADTFMFEGHDTAASGISWVLYNLASHPEYQERCRDEVNALLQGRDEDQILWEDLTNMPFTTMCIKESLRLHPPVAAISRAYSVDKTVPGERTIPKGSICLVSIYGTHHNPTVWPDPEVYNPMRFDPENSKGRSPYAFVPFSAGPRNCIGQNFAMAEMRVAVALTLRRFRLTLGAPEVRRLYTLIMKAEGGLRLQLEPLEPPQSPSSPSSPSPPQTP</sequence>
<evidence type="ECO:0000256" key="11">
    <source>
        <dbReference type="ARBA" id="ARBA00042499"/>
    </source>
</evidence>
<dbReference type="GO" id="GO:0005506">
    <property type="term" value="F:iron ion binding"/>
    <property type="evidence" value="ECO:0007669"/>
    <property type="project" value="InterPro"/>
</dbReference>
<evidence type="ECO:0000256" key="14">
    <source>
        <dbReference type="ARBA" id="ARBA00048642"/>
    </source>
</evidence>
<evidence type="ECO:0000256" key="13">
    <source>
        <dbReference type="ARBA" id="ARBA00047938"/>
    </source>
</evidence>
<reference evidence="20" key="1">
    <citation type="submission" date="2025-08" db="UniProtKB">
        <authorList>
            <consortium name="RefSeq"/>
        </authorList>
    </citation>
    <scope>IDENTIFICATION</scope>
</reference>
<dbReference type="PRINTS" id="PR00463">
    <property type="entry name" value="EP450I"/>
</dbReference>
<dbReference type="GO" id="GO:0020037">
    <property type="term" value="F:heme binding"/>
    <property type="evidence" value="ECO:0007669"/>
    <property type="project" value="InterPro"/>
</dbReference>
<dbReference type="PRINTS" id="PR00385">
    <property type="entry name" value="P450"/>
</dbReference>
<keyword evidence="5" id="KW-0256">Endoplasmic reticulum</keyword>
<dbReference type="KEGG" id="char:105903293"/>
<evidence type="ECO:0000313" key="20">
    <source>
        <dbReference type="RefSeq" id="XP_012686478.1"/>
    </source>
</evidence>
<evidence type="ECO:0000256" key="4">
    <source>
        <dbReference type="ARBA" id="ARBA00022723"/>
    </source>
</evidence>
<protein>
    <recommendedName>
        <fullName evidence="10">aromatase</fullName>
        <ecNumber evidence="10">1.14.14.14</ecNumber>
    </recommendedName>
    <alternativeName>
        <fullName evidence="12">Cytochrome P-450AROM</fullName>
    </alternativeName>
    <alternativeName>
        <fullName evidence="11">Estrogen synthase</fullName>
    </alternativeName>
</protein>
<evidence type="ECO:0000256" key="5">
    <source>
        <dbReference type="ARBA" id="ARBA00022824"/>
    </source>
</evidence>
<feature type="compositionally biased region" description="Pro residues" evidence="17">
    <location>
        <begin position="524"/>
        <end position="542"/>
    </location>
</feature>
<dbReference type="InterPro" id="IPR036396">
    <property type="entry name" value="Cyt_P450_sf"/>
</dbReference>
<evidence type="ECO:0000256" key="7">
    <source>
        <dbReference type="ARBA" id="ARBA00023033"/>
    </source>
</evidence>
<comment type="catalytic activity">
    <reaction evidence="14">
        <text>androst-4-ene-3,17-dione + 3 reduced [NADPH--hemoprotein reductase] + 3 O2 = estrone + formate + 3 oxidized [NADPH--hemoprotein reductase] + 4 H2O + 4 H(+)</text>
        <dbReference type="Rhea" id="RHEA:38195"/>
        <dbReference type="Rhea" id="RHEA-COMP:11964"/>
        <dbReference type="Rhea" id="RHEA-COMP:11965"/>
        <dbReference type="ChEBI" id="CHEBI:15377"/>
        <dbReference type="ChEBI" id="CHEBI:15378"/>
        <dbReference type="ChEBI" id="CHEBI:15379"/>
        <dbReference type="ChEBI" id="CHEBI:15740"/>
        <dbReference type="ChEBI" id="CHEBI:16422"/>
        <dbReference type="ChEBI" id="CHEBI:17263"/>
        <dbReference type="ChEBI" id="CHEBI:57618"/>
        <dbReference type="ChEBI" id="CHEBI:58210"/>
        <dbReference type="EC" id="1.14.14.14"/>
    </reaction>
</comment>
<feature type="region of interest" description="Disordered" evidence="17">
    <location>
        <begin position="520"/>
        <end position="542"/>
    </location>
</feature>
<dbReference type="PROSITE" id="PS00086">
    <property type="entry name" value="CYTOCHROME_P450"/>
    <property type="match status" value="1"/>
</dbReference>
<evidence type="ECO:0000256" key="16">
    <source>
        <dbReference type="RuleBase" id="RU000461"/>
    </source>
</evidence>
<comment type="catalytic activity">
    <reaction evidence="13">
        <text>testosterone + 3 reduced [NADPH--hemoprotein reductase] + 3 O2 = 17beta-estradiol + formate + 3 oxidized [NADPH--hemoprotein reductase] + 4 H2O + 4 H(+)</text>
        <dbReference type="Rhea" id="RHEA:38191"/>
        <dbReference type="Rhea" id="RHEA-COMP:11964"/>
        <dbReference type="Rhea" id="RHEA-COMP:11965"/>
        <dbReference type="ChEBI" id="CHEBI:15377"/>
        <dbReference type="ChEBI" id="CHEBI:15378"/>
        <dbReference type="ChEBI" id="CHEBI:15379"/>
        <dbReference type="ChEBI" id="CHEBI:15740"/>
        <dbReference type="ChEBI" id="CHEBI:16469"/>
        <dbReference type="ChEBI" id="CHEBI:17347"/>
        <dbReference type="ChEBI" id="CHEBI:57618"/>
        <dbReference type="ChEBI" id="CHEBI:58210"/>
        <dbReference type="EC" id="1.14.14.14"/>
    </reaction>
</comment>
<dbReference type="PANTHER" id="PTHR24291:SF210">
    <property type="entry name" value="CYTOCHROME P450 FAMILY 4 SUBFAMILY F MEMBER 11"/>
    <property type="match status" value="1"/>
</dbReference>
<evidence type="ECO:0000256" key="18">
    <source>
        <dbReference type="SAM" id="Phobius"/>
    </source>
</evidence>
<dbReference type="GO" id="GO:0070330">
    <property type="term" value="F:aromatase activity"/>
    <property type="evidence" value="ECO:0007669"/>
    <property type="project" value="UniProtKB-EC"/>
</dbReference>
<keyword evidence="8 18" id="KW-0472">Membrane</keyword>
<keyword evidence="19" id="KW-1185">Reference proteome</keyword>
<dbReference type="RefSeq" id="XP_012686478.1">
    <property type="nucleotide sequence ID" value="XM_012831024.3"/>
</dbReference>
<evidence type="ECO:0000256" key="15">
    <source>
        <dbReference type="PIRSR" id="PIRSR602401-1"/>
    </source>
</evidence>
<dbReference type="InterPro" id="IPR002401">
    <property type="entry name" value="Cyt_P450_E_grp-I"/>
</dbReference>